<dbReference type="Pfam" id="PF00589">
    <property type="entry name" value="Phage_integrase"/>
    <property type="match status" value="1"/>
</dbReference>
<dbReference type="GO" id="GO:0015074">
    <property type="term" value="P:DNA integration"/>
    <property type="evidence" value="ECO:0007669"/>
    <property type="project" value="InterPro"/>
</dbReference>
<dbReference type="PANTHER" id="PTHR30349:SF64">
    <property type="entry name" value="PROPHAGE INTEGRASE INTD-RELATED"/>
    <property type="match status" value="1"/>
</dbReference>
<dbReference type="Proteomes" id="UP000283644">
    <property type="component" value="Unassembled WGS sequence"/>
</dbReference>
<feature type="domain" description="Tyr recombinase" evidence="4">
    <location>
        <begin position="158"/>
        <end position="343"/>
    </location>
</feature>
<organism evidence="5 6">
    <name type="scientific">Nocardioides immobilis</name>
    <dbReference type="NCBI Taxonomy" id="2049295"/>
    <lineage>
        <taxon>Bacteria</taxon>
        <taxon>Bacillati</taxon>
        <taxon>Actinomycetota</taxon>
        <taxon>Actinomycetes</taxon>
        <taxon>Propionibacteriales</taxon>
        <taxon>Nocardioidaceae</taxon>
        <taxon>Nocardioides</taxon>
    </lineage>
</organism>
<dbReference type="Gene3D" id="1.10.150.130">
    <property type="match status" value="1"/>
</dbReference>
<name>A0A417XXW7_9ACTN</name>
<dbReference type="InterPro" id="IPR002104">
    <property type="entry name" value="Integrase_catalytic"/>
</dbReference>
<protein>
    <submittedName>
        <fullName evidence="5">Site-specific integrase</fullName>
    </submittedName>
</protein>
<evidence type="ECO:0000256" key="3">
    <source>
        <dbReference type="ARBA" id="ARBA00023172"/>
    </source>
</evidence>
<dbReference type="InterPro" id="IPR013762">
    <property type="entry name" value="Integrase-like_cat_sf"/>
</dbReference>
<keyword evidence="6" id="KW-1185">Reference proteome</keyword>
<reference evidence="5 6" key="1">
    <citation type="submission" date="2018-09" db="EMBL/GenBank/DDBJ databases">
        <title>Genome sequencing of Nocardioides immobilis CCTCC AB 2017083 for comparison to Nocardioides silvaticus.</title>
        <authorList>
            <person name="Li C."/>
            <person name="Wang G."/>
        </authorList>
    </citation>
    <scope>NUCLEOTIDE SEQUENCE [LARGE SCALE GENOMIC DNA]</scope>
    <source>
        <strain evidence="5 6">CCTCC AB 2017083</strain>
    </source>
</reference>
<keyword evidence="2" id="KW-0238">DNA-binding</keyword>
<comment type="similarity">
    <text evidence="1">Belongs to the 'phage' integrase family.</text>
</comment>
<dbReference type="PANTHER" id="PTHR30349">
    <property type="entry name" value="PHAGE INTEGRASE-RELATED"/>
    <property type="match status" value="1"/>
</dbReference>
<dbReference type="GO" id="GO:0003677">
    <property type="term" value="F:DNA binding"/>
    <property type="evidence" value="ECO:0007669"/>
    <property type="project" value="UniProtKB-KW"/>
</dbReference>
<evidence type="ECO:0000256" key="1">
    <source>
        <dbReference type="ARBA" id="ARBA00008857"/>
    </source>
</evidence>
<dbReference type="CDD" id="cd01189">
    <property type="entry name" value="INT_ICEBs1_C_like"/>
    <property type="match status" value="1"/>
</dbReference>
<evidence type="ECO:0000313" key="5">
    <source>
        <dbReference type="EMBL" id="RHW25226.1"/>
    </source>
</evidence>
<gene>
    <name evidence="5" type="ORF">D0Z08_19885</name>
</gene>
<dbReference type="PROSITE" id="PS51898">
    <property type="entry name" value="TYR_RECOMBINASE"/>
    <property type="match status" value="1"/>
</dbReference>
<dbReference type="InterPro" id="IPR010998">
    <property type="entry name" value="Integrase_recombinase_N"/>
</dbReference>
<dbReference type="GO" id="GO:0006310">
    <property type="term" value="P:DNA recombination"/>
    <property type="evidence" value="ECO:0007669"/>
    <property type="project" value="UniProtKB-KW"/>
</dbReference>
<evidence type="ECO:0000313" key="6">
    <source>
        <dbReference type="Proteomes" id="UP000283644"/>
    </source>
</evidence>
<evidence type="ECO:0000256" key="2">
    <source>
        <dbReference type="ARBA" id="ARBA00023125"/>
    </source>
</evidence>
<dbReference type="SUPFAM" id="SSF56349">
    <property type="entry name" value="DNA breaking-rejoining enzymes"/>
    <property type="match status" value="1"/>
</dbReference>
<evidence type="ECO:0000259" key="4">
    <source>
        <dbReference type="PROSITE" id="PS51898"/>
    </source>
</evidence>
<comment type="caution">
    <text evidence="5">The sequence shown here is derived from an EMBL/GenBank/DDBJ whole genome shotgun (WGS) entry which is preliminary data.</text>
</comment>
<dbReference type="InterPro" id="IPR050090">
    <property type="entry name" value="Tyrosine_recombinase_XerCD"/>
</dbReference>
<keyword evidence="3" id="KW-0233">DNA recombination</keyword>
<dbReference type="Gene3D" id="1.10.443.10">
    <property type="entry name" value="Intergrase catalytic core"/>
    <property type="match status" value="1"/>
</dbReference>
<dbReference type="Gene3D" id="1.20.5.2050">
    <property type="match status" value="1"/>
</dbReference>
<dbReference type="EMBL" id="QXGH01000025">
    <property type="protein sequence ID" value="RHW25226.1"/>
    <property type="molecule type" value="Genomic_DNA"/>
</dbReference>
<dbReference type="RefSeq" id="WP_118927010.1">
    <property type="nucleotide sequence ID" value="NZ_QXGH01000025.1"/>
</dbReference>
<proteinExistence type="inferred from homology"/>
<dbReference type="OrthoDB" id="1822491at2"/>
<dbReference type="AlphaFoldDB" id="A0A417XXW7"/>
<sequence length="358" mass="40370">MASIDKRKGKWVVRWRVGGSSRQKTFTVHAHALDHKAKVEAETRAGNAIDPVMGRVLFREWWPIWMRGRVNLKPATLATSRSLYVNHISRWDDWTLDRIRQPEVQTWVAEQVREDRLSSSTIIACYKDFASAMKAAVVARYLRETPCVGVNLPQVERDPMRVLDHDEIARLADAINPQYRALVIFLAYSGLRIGEACALRWSNVDADRSQVVVTHTASEVAGHGLQLTVPKTAAARRTVPLPHHVTEALRSHRAGLSAPWVFTTTTGAQVNPRAFNRRPFATALRRTGITCRVHDLRHTAISHWIRAGVDLPRVKAWAGHTDAAFTLNTYAKFFPTDDTHILDMLNERIITSQASVES</sequence>
<accession>A0A417XXW7</accession>
<dbReference type="InterPro" id="IPR011010">
    <property type="entry name" value="DNA_brk_join_enz"/>
</dbReference>